<keyword evidence="3" id="KW-0804">Transcription</keyword>
<keyword evidence="2" id="KW-0238">DNA-binding</keyword>
<dbReference type="InterPro" id="IPR001138">
    <property type="entry name" value="Zn2Cys6_DnaBD"/>
</dbReference>
<dbReference type="OMA" id="RAFFHDY"/>
<reference evidence="6 7" key="1">
    <citation type="submission" date="2015-01" db="EMBL/GenBank/DDBJ databases">
        <title>The Genome Sequence of Exophiala mesophila CBS40295.</title>
        <authorList>
            <consortium name="The Broad Institute Genomics Platform"/>
            <person name="Cuomo C."/>
            <person name="de Hoog S."/>
            <person name="Gorbushina A."/>
            <person name="Stielow B."/>
            <person name="Teixiera M."/>
            <person name="Abouelleil A."/>
            <person name="Chapman S.B."/>
            <person name="Priest M."/>
            <person name="Young S.K."/>
            <person name="Wortman J."/>
            <person name="Nusbaum C."/>
            <person name="Birren B."/>
        </authorList>
    </citation>
    <scope>NUCLEOTIDE SEQUENCE [LARGE SCALE GENOMIC DNA]</scope>
    <source>
        <strain evidence="6 7">CBS 40295</strain>
    </source>
</reference>
<dbReference type="PANTHER" id="PTHR38791">
    <property type="entry name" value="ZN(II)2CYS6 TRANSCRIPTION FACTOR (EUROFUNG)-RELATED-RELATED"/>
    <property type="match status" value="1"/>
</dbReference>
<dbReference type="InterPro" id="IPR053175">
    <property type="entry name" value="DHMBA_Reg_Transcription_Factor"/>
</dbReference>
<accession>A0A0D2A2J1</accession>
<evidence type="ECO:0000313" key="6">
    <source>
        <dbReference type="EMBL" id="KIV93293.1"/>
    </source>
</evidence>
<dbReference type="Pfam" id="PF00172">
    <property type="entry name" value="Zn_clus"/>
    <property type="match status" value="1"/>
</dbReference>
<keyword evidence="4" id="KW-0539">Nucleus</keyword>
<protein>
    <recommendedName>
        <fullName evidence="5">Zn(2)-C6 fungal-type domain-containing protein</fullName>
    </recommendedName>
</protein>
<dbReference type="OrthoDB" id="4160106at2759"/>
<gene>
    <name evidence="6" type="ORF">PV10_04518</name>
</gene>
<evidence type="ECO:0000313" key="7">
    <source>
        <dbReference type="Proteomes" id="UP000054302"/>
    </source>
</evidence>
<dbReference type="Gene3D" id="4.10.240.10">
    <property type="entry name" value="Zn(2)-C6 fungal-type DNA-binding domain"/>
    <property type="match status" value="1"/>
</dbReference>
<dbReference type="AlphaFoldDB" id="A0A0D2A2J1"/>
<dbReference type="HOGENOM" id="CLU_013866_1_1_1"/>
<dbReference type="Proteomes" id="UP000054302">
    <property type="component" value="Unassembled WGS sequence"/>
</dbReference>
<dbReference type="VEuPathDB" id="FungiDB:PV10_04518"/>
<organism evidence="6 7">
    <name type="scientific">Exophiala mesophila</name>
    <name type="common">Black yeast-like fungus</name>
    <dbReference type="NCBI Taxonomy" id="212818"/>
    <lineage>
        <taxon>Eukaryota</taxon>
        <taxon>Fungi</taxon>
        <taxon>Dikarya</taxon>
        <taxon>Ascomycota</taxon>
        <taxon>Pezizomycotina</taxon>
        <taxon>Eurotiomycetes</taxon>
        <taxon>Chaetothyriomycetidae</taxon>
        <taxon>Chaetothyriales</taxon>
        <taxon>Herpotrichiellaceae</taxon>
        <taxon>Exophiala</taxon>
    </lineage>
</organism>
<feature type="domain" description="Zn(2)-C6 fungal-type" evidence="5">
    <location>
        <begin position="9"/>
        <end position="37"/>
    </location>
</feature>
<dbReference type="EMBL" id="KN847522">
    <property type="protein sequence ID" value="KIV93293.1"/>
    <property type="molecule type" value="Genomic_DNA"/>
</dbReference>
<dbReference type="InterPro" id="IPR036864">
    <property type="entry name" value="Zn2-C6_fun-type_DNA-bd_sf"/>
</dbReference>
<keyword evidence="7" id="KW-1185">Reference proteome</keyword>
<dbReference type="SMART" id="SM00066">
    <property type="entry name" value="GAL4"/>
    <property type="match status" value="1"/>
</dbReference>
<dbReference type="GO" id="GO:0000981">
    <property type="term" value="F:DNA-binding transcription factor activity, RNA polymerase II-specific"/>
    <property type="evidence" value="ECO:0007669"/>
    <property type="project" value="InterPro"/>
</dbReference>
<dbReference type="STRING" id="212818.A0A0D2A2J1"/>
<evidence type="ECO:0000259" key="5">
    <source>
        <dbReference type="PROSITE" id="PS50048"/>
    </source>
</evidence>
<dbReference type="SUPFAM" id="SSF57701">
    <property type="entry name" value="Zn2/Cys6 DNA-binding domain"/>
    <property type="match status" value="1"/>
</dbReference>
<proteinExistence type="predicted"/>
<name>A0A0D2A2J1_EXOME</name>
<dbReference type="PROSITE" id="PS00463">
    <property type="entry name" value="ZN2_CY6_FUNGAL_1"/>
    <property type="match status" value="1"/>
</dbReference>
<dbReference type="GO" id="GO:0003677">
    <property type="term" value="F:DNA binding"/>
    <property type="evidence" value="ECO:0007669"/>
    <property type="project" value="UniProtKB-KW"/>
</dbReference>
<evidence type="ECO:0000256" key="4">
    <source>
        <dbReference type="ARBA" id="ARBA00023242"/>
    </source>
</evidence>
<dbReference type="CDD" id="cd00067">
    <property type="entry name" value="GAL4"/>
    <property type="match status" value="1"/>
</dbReference>
<dbReference type="GO" id="GO:0008270">
    <property type="term" value="F:zinc ion binding"/>
    <property type="evidence" value="ECO:0007669"/>
    <property type="project" value="InterPro"/>
</dbReference>
<evidence type="ECO:0000256" key="2">
    <source>
        <dbReference type="ARBA" id="ARBA00023125"/>
    </source>
</evidence>
<dbReference type="PROSITE" id="PS50048">
    <property type="entry name" value="ZN2_CY6_FUNGAL_2"/>
    <property type="match status" value="1"/>
</dbReference>
<evidence type="ECO:0000256" key="1">
    <source>
        <dbReference type="ARBA" id="ARBA00023015"/>
    </source>
</evidence>
<keyword evidence="1" id="KW-0805">Transcription regulation</keyword>
<sequence>MVYQGPSRGCVSCKRRRKKCDETRPYCLRCTKGNRICGGYESNPESIFRQHEALGDSDTWPKPSIARKCSLPKRVPIPGSPVPSDGFPLEVSLAQSNLYSLQAFFYEYCIIPGHHSLSLGYLSGLEDLAVSLGLSSDVVKACQAISCASLGKQMNRPYFVQRAETYHQDLLGSLAKTIQDSHQAHNNETMRLAMLLGLYQIIIANDVEPGKHDVHAKGLAALTDMGNSPLYLLRTVRQKGLKTTRNATVGQTSSKQPTTIEKPQKIAALFSVPSATRPDESLDDLLLSLNDLWERSNSCSTLQDYLLIKDQCNAMNQRLARWQTSRRPEFRSTTISSVPRSQKQDKTEVGYWAGNVDTYFDLYVAHVWNVFRTARLLLIALMHRVWQACEMSADVDRLSETARSLADDMISSIPFHLVESLPDFIKDLSTSEQIKHPGRAIGGLLLTHPLHIASNLPFLPEPTKQYMRDCLSWIGSCMGIGHASVLAEAREIDHDSLMSAIVIVWSGFLG</sequence>
<dbReference type="GeneID" id="27322363"/>
<dbReference type="PANTHER" id="PTHR38791:SF5">
    <property type="entry name" value="TRANSCRIPTION FACTOR DBAG-RELATED"/>
    <property type="match status" value="1"/>
</dbReference>
<dbReference type="RefSeq" id="XP_016224867.1">
    <property type="nucleotide sequence ID" value="XM_016369079.1"/>
</dbReference>
<evidence type="ECO:0000256" key="3">
    <source>
        <dbReference type="ARBA" id="ARBA00023163"/>
    </source>
</evidence>